<dbReference type="PATRIC" id="fig|134605.3.peg.1862"/>
<dbReference type="AlphaFoldDB" id="A0A133N650"/>
<gene>
    <name evidence="1" type="ORF">HMPREF3206_01884</name>
</gene>
<accession>A0A133N650</accession>
<evidence type="ECO:0000313" key="1">
    <source>
        <dbReference type="EMBL" id="KXA11781.1"/>
    </source>
</evidence>
<dbReference type="STRING" id="134605.HMPREF3206_01884"/>
<organism evidence="1 2">
    <name type="scientific">Fusobacterium equinum</name>
    <dbReference type="NCBI Taxonomy" id="134605"/>
    <lineage>
        <taxon>Bacteria</taxon>
        <taxon>Fusobacteriati</taxon>
        <taxon>Fusobacteriota</taxon>
        <taxon>Fusobacteriia</taxon>
        <taxon>Fusobacteriales</taxon>
        <taxon>Fusobacteriaceae</taxon>
        <taxon>Fusobacterium</taxon>
    </lineage>
</organism>
<name>A0A133N650_9FUSO</name>
<comment type="caution">
    <text evidence="1">The sequence shown here is derived from an EMBL/GenBank/DDBJ whole genome shotgun (WGS) entry which is preliminary data.</text>
</comment>
<evidence type="ECO:0000313" key="2">
    <source>
        <dbReference type="Proteomes" id="UP000070617"/>
    </source>
</evidence>
<dbReference type="Proteomes" id="UP000070617">
    <property type="component" value="Unassembled WGS sequence"/>
</dbReference>
<dbReference type="RefSeq" id="WP_008800931.1">
    <property type="nucleotide sequence ID" value="NZ_KQ956583.1"/>
</dbReference>
<proteinExistence type="predicted"/>
<keyword evidence="2" id="KW-1185">Reference proteome</keyword>
<sequence length="63" mass="7429">MNISNISEAVRLGTAYQYKLQALLYLEEAVKEVGDKDYKKHLEMEVRRLQDELEDLEMQIRGL</sequence>
<reference evidence="2" key="1">
    <citation type="submission" date="2016-01" db="EMBL/GenBank/DDBJ databases">
        <authorList>
            <person name="Mitreva M."/>
            <person name="Pepin K.H."/>
            <person name="Mihindukulasuriya K.A."/>
            <person name="Fulton R."/>
            <person name="Fronick C."/>
            <person name="O'Laughlin M."/>
            <person name="Miner T."/>
            <person name="Herter B."/>
            <person name="Rosa B.A."/>
            <person name="Cordes M."/>
            <person name="Tomlinson C."/>
            <person name="Wollam A."/>
            <person name="Palsikar V.B."/>
            <person name="Mardis E.R."/>
            <person name="Wilson R.K."/>
        </authorList>
    </citation>
    <scope>NUCLEOTIDE SEQUENCE [LARGE SCALE GENOMIC DNA]</scope>
    <source>
        <strain evidence="2">CMW8396</strain>
    </source>
</reference>
<dbReference type="EMBL" id="LRPX01000115">
    <property type="protein sequence ID" value="KXA11781.1"/>
    <property type="molecule type" value="Genomic_DNA"/>
</dbReference>
<protein>
    <submittedName>
        <fullName evidence="1">Uncharacterized protein</fullName>
    </submittedName>
</protein>